<dbReference type="AlphaFoldDB" id="A0A8D8VLF1"/>
<reference evidence="1" key="1">
    <citation type="submission" date="2021-05" db="EMBL/GenBank/DDBJ databases">
        <authorList>
            <person name="Alioto T."/>
            <person name="Alioto T."/>
            <person name="Gomez Garrido J."/>
        </authorList>
    </citation>
    <scope>NUCLEOTIDE SEQUENCE</scope>
</reference>
<name>A0A8D8VLF1_9HEMI</name>
<dbReference type="EMBL" id="HBUF01061426">
    <property type="protein sequence ID" value="CAG6626015.1"/>
    <property type="molecule type" value="Transcribed_RNA"/>
</dbReference>
<accession>A0A8D8VLF1</accession>
<evidence type="ECO:0000313" key="1">
    <source>
        <dbReference type="EMBL" id="CAG6626015.1"/>
    </source>
</evidence>
<protein>
    <submittedName>
        <fullName evidence="1">Uncharacterized protein</fullName>
    </submittedName>
</protein>
<proteinExistence type="predicted"/>
<organism evidence="1">
    <name type="scientific">Cacopsylla melanoneura</name>
    <dbReference type="NCBI Taxonomy" id="428564"/>
    <lineage>
        <taxon>Eukaryota</taxon>
        <taxon>Metazoa</taxon>
        <taxon>Ecdysozoa</taxon>
        <taxon>Arthropoda</taxon>
        <taxon>Hexapoda</taxon>
        <taxon>Insecta</taxon>
        <taxon>Pterygota</taxon>
        <taxon>Neoptera</taxon>
        <taxon>Paraneoptera</taxon>
        <taxon>Hemiptera</taxon>
        <taxon>Sternorrhyncha</taxon>
        <taxon>Psylloidea</taxon>
        <taxon>Psyllidae</taxon>
        <taxon>Psyllinae</taxon>
        <taxon>Cacopsylla</taxon>
    </lineage>
</organism>
<sequence length="226" mass="26744">MSFTRRSNTLFHNYSMSGSVISRKFVHRDLGVIMDSKLNFKFQLQKMLSSTKKTSGLVYWISKKFLKRSTKMVLFSALVRSKLEYCSEVWNGICDTDKSKIEQIQNNFLRRVSYYECGRSSSYNVSLEMYHLTNLSVRRTYKDIVFLFKLINNIIDCMYLVSKVYVNVPRLNSRHIRHFRIPQAENFNLVPINRLMYICNSLPSLDFSLSMNTFTQRVKNIIFVIR</sequence>
<dbReference type="PANTHER" id="PTHR33332">
    <property type="entry name" value="REVERSE TRANSCRIPTASE DOMAIN-CONTAINING PROTEIN"/>
    <property type="match status" value="1"/>
</dbReference>